<dbReference type="PANTHER" id="PTHR43104">
    <property type="entry name" value="L-2-HYDROXYGLUTARATE DEHYDROGENASE, MITOCHONDRIAL"/>
    <property type="match status" value="1"/>
</dbReference>
<evidence type="ECO:0000313" key="7">
    <source>
        <dbReference type="EMBL" id="CAM78156.1"/>
    </source>
</evidence>
<organism evidence="7">
    <name type="scientific">Magnetospirillum gryphiswaldense</name>
    <dbReference type="NCBI Taxonomy" id="55518"/>
    <lineage>
        <taxon>Bacteria</taxon>
        <taxon>Pseudomonadati</taxon>
        <taxon>Pseudomonadota</taxon>
        <taxon>Alphaproteobacteria</taxon>
        <taxon>Rhodospirillales</taxon>
        <taxon>Rhodospirillaceae</taxon>
        <taxon>Magnetospirillum</taxon>
    </lineage>
</organism>
<dbReference type="Gene3D" id="3.30.9.10">
    <property type="entry name" value="D-Amino Acid Oxidase, subunit A, domain 2"/>
    <property type="match status" value="1"/>
</dbReference>
<proteinExistence type="inferred from homology"/>
<evidence type="ECO:0000256" key="4">
    <source>
        <dbReference type="ARBA" id="ARBA00023002"/>
    </source>
</evidence>
<keyword evidence="4" id="KW-0560">Oxidoreductase</keyword>
<comment type="similarity">
    <text evidence="5">Belongs to the L2HGDH family.</text>
</comment>
<evidence type="ECO:0000256" key="3">
    <source>
        <dbReference type="ARBA" id="ARBA00022827"/>
    </source>
</evidence>
<name>A4U5J9_9PROT</name>
<dbReference type="Pfam" id="PF01266">
    <property type="entry name" value="DAO"/>
    <property type="match status" value="1"/>
</dbReference>
<feature type="domain" description="FAD dependent oxidoreductase" evidence="6">
    <location>
        <begin position="9"/>
        <end position="364"/>
    </location>
</feature>
<comment type="cofactor">
    <cofactor evidence="1">
        <name>FAD</name>
        <dbReference type="ChEBI" id="CHEBI:57692"/>
    </cofactor>
</comment>
<keyword evidence="2" id="KW-0285">Flavoprotein</keyword>
<protein>
    <recommendedName>
        <fullName evidence="6">FAD dependent oxidoreductase domain-containing protein</fullName>
    </recommendedName>
</protein>
<dbReference type="Gene3D" id="3.50.50.60">
    <property type="entry name" value="FAD/NAD(P)-binding domain"/>
    <property type="match status" value="1"/>
</dbReference>
<dbReference type="EMBL" id="CU459003">
    <property type="protein sequence ID" value="CAM78156.1"/>
    <property type="molecule type" value="Genomic_DNA"/>
</dbReference>
<dbReference type="PANTHER" id="PTHR43104:SF4">
    <property type="entry name" value="L-2-HYDROXYGLUTARATE DEHYDROGENASE, MITOCHONDRIAL"/>
    <property type="match status" value="1"/>
</dbReference>
<gene>
    <name evidence="7" type="ORF">MGR_4224</name>
</gene>
<accession>A4U5J9</accession>
<dbReference type="SUPFAM" id="SSF51905">
    <property type="entry name" value="FAD/NAD(P)-binding domain"/>
    <property type="match status" value="1"/>
</dbReference>
<evidence type="ECO:0000256" key="5">
    <source>
        <dbReference type="ARBA" id="ARBA00037941"/>
    </source>
</evidence>
<dbReference type="InterPro" id="IPR006076">
    <property type="entry name" value="FAD-dep_OxRdtase"/>
</dbReference>
<evidence type="ECO:0000256" key="2">
    <source>
        <dbReference type="ARBA" id="ARBA00022630"/>
    </source>
</evidence>
<keyword evidence="3" id="KW-0274">FAD</keyword>
<evidence type="ECO:0000256" key="1">
    <source>
        <dbReference type="ARBA" id="ARBA00001974"/>
    </source>
</evidence>
<dbReference type="InterPro" id="IPR036188">
    <property type="entry name" value="FAD/NAD-bd_sf"/>
</dbReference>
<dbReference type="GO" id="GO:0047545">
    <property type="term" value="F:(S)-2-hydroxyglutarate dehydrogenase activity"/>
    <property type="evidence" value="ECO:0007669"/>
    <property type="project" value="TreeGrafter"/>
</dbReference>
<evidence type="ECO:0000259" key="6">
    <source>
        <dbReference type="Pfam" id="PF01266"/>
    </source>
</evidence>
<dbReference type="RefSeq" id="WP_106001393.1">
    <property type="nucleotide sequence ID" value="NZ_CP027527.1"/>
</dbReference>
<dbReference type="AlphaFoldDB" id="A4U5J9"/>
<reference evidence="7" key="1">
    <citation type="journal article" date="2007" name="J. Bacteriol.">
        <title>Comparative genome analysis of four magnetotactic bacteria reveals a complex set of group-specific genes implicated in magnetosome biomineralization and function.</title>
        <authorList>
            <person name="Richter M."/>
            <person name="Kube M."/>
            <person name="Bazylinski D.A."/>
            <person name="Lombardot T."/>
            <person name="Gloeckner F.O."/>
            <person name="Reinhardt R."/>
            <person name="Schueler D."/>
        </authorList>
    </citation>
    <scope>NUCLEOTIDE SEQUENCE</scope>
    <source>
        <strain evidence="7">MSR-1</strain>
    </source>
</reference>
<sequence length="367" mass="37724">MDGGIERIDCAVIGAGIVGLAAARALALAGREVLVLEASGAIGGGISSRNSEVIHAGMYYPAGSLKARLCVAGNALLRRFADDHGVPYALCGKLIVATSAEEQAKLDDILEKGRANGVTGLAAITAGLAMEMEPQLSCTAALFSAHTGIIDTHALMLALQGVVESKGGSVALHAPVIGGQASEDGVLLQVGGAEPMRLLARTVIIAGGLSSCPLARSLGLANVPQEHLCKGNYFTLTGKMPFSRLVYPVPVSAGLGVHYTLDMAGRGRFGPDVEWVEAEDYRVDPARADLFYAAIRRYWPGLADGALEPAYAGIRPKINAAHEAAADFAVHGPADHGAAGVVALYGIESPGLTASLALAELVREMAA</sequence>